<protein>
    <submittedName>
        <fullName evidence="2">Uncharacterized protein</fullName>
    </submittedName>
</protein>
<organism evidence="2 3">
    <name type="scientific">Mycena pura</name>
    <dbReference type="NCBI Taxonomy" id="153505"/>
    <lineage>
        <taxon>Eukaryota</taxon>
        <taxon>Fungi</taxon>
        <taxon>Dikarya</taxon>
        <taxon>Basidiomycota</taxon>
        <taxon>Agaricomycotina</taxon>
        <taxon>Agaricomycetes</taxon>
        <taxon>Agaricomycetidae</taxon>
        <taxon>Agaricales</taxon>
        <taxon>Marasmiineae</taxon>
        <taxon>Mycenaceae</taxon>
        <taxon>Mycena</taxon>
    </lineage>
</organism>
<comment type="caution">
    <text evidence="2">The sequence shown here is derived from an EMBL/GenBank/DDBJ whole genome shotgun (WGS) entry which is preliminary data.</text>
</comment>
<feature type="region of interest" description="Disordered" evidence="1">
    <location>
        <begin position="199"/>
        <end position="219"/>
    </location>
</feature>
<gene>
    <name evidence="2" type="ORF">GGX14DRAFT_611278</name>
</gene>
<evidence type="ECO:0000313" key="3">
    <source>
        <dbReference type="Proteomes" id="UP001219525"/>
    </source>
</evidence>
<evidence type="ECO:0000256" key="1">
    <source>
        <dbReference type="SAM" id="MobiDB-lite"/>
    </source>
</evidence>
<reference evidence="2" key="1">
    <citation type="submission" date="2023-03" db="EMBL/GenBank/DDBJ databases">
        <title>Massive genome expansion in bonnet fungi (Mycena s.s.) driven by repeated elements and novel gene families across ecological guilds.</title>
        <authorList>
            <consortium name="Lawrence Berkeley National Laboratory"/>
            <person name="Harder C.B."/>
            <person name="Miyauchi S."/>
            <person name="Viragh M."/>
            <person name="Kuo A."/>
            <person name="Thoen E."/>
            <person name="Andreopoulos B."/>
            <person name="Lu D."/>
            <person name="Skrede I."/>
            <person name="Drula E."/>
            <person name="Henrissat B."/>
            <person name="Morin E."/>
            <person name="Kohler A."/>
            <person name="Barry K."/>
            <person name="LaButti K."/>
            <person name="Morin E."/>
            <person name="Salamov A."/>
            <person name="Lipzen A."/>
            <person name="Mereny Z."/>
            <person name="Hegedus B."/>
            <person name="Baldrian P."/>
            <person name="Stursova M."/>
            <person name="Weitz H."/>
            <person name="Taylor A."/>
            <person name="Grigoriev I.V."/>
            <person name="Nagy L.G."/>
            <person name="Martin F."/>
            <person name="Kauserud H."/>
        </authorList>
    </citation>
    <scope>NUCLEOTIDE SEQUENCE</scope>
    <source>
        <strain evidence="2">9144</strain>
    </source>
</reference>
<feature type="compositionally biased region" description="Low complexity" evidence="1">
    <location>
        <begin position="201"/>
        <end position="210"/>
    </location>
</feature>
<dbReference type="EMBL" id="JARJCW010000193">
    <property type="protein sequence ID" value="KAJ7187562.1"/>
    <property type="molecule type" value="Genomic_DNA"/>
</dbReference>
<name>A0AAD6UKI3_9AGAR</name>
<dbReference type="AlphaFoldDB" id="A0AAD6UKI3"/>
<feature type="compositionally biased region" description="Basic and acidic residues" evidence="1">
    <location>
        <begin position="261"/>
        <end position="273"/>
    </location>
</feature>
<keyword evidence="3" id="KW-1185">Reference proteome</keyword>
<feature type="region of interest" description="Disordered" evidence="1">
    <location>
        <begin position="238"/>
        <end position="273"/>
    </location>
</feature>
<proteinExistence type="predicted"/>
<dbReference type="Proteomes" id="UP001219525">
    <property type="component" value="Unassembled WGS sequence"/>
</dbReference>
<evidence type="ECO:0000313" key="2">
    <source>
        <dbReference type="EMBL" id="KAJ7187562.1"/>
    </source>
</evidence>
<accession>A0AAD6UKI3</accession>
<sequence>MYPLTPKIYSDHASYGVEHRVIAETQITHTPTYKPVAQSSGRGESTIWNITTGTLCPTQFRQNLQQSRGFRNNFKFPGGEGAPVAPATTSTGNAGFTEDTADDDLNCFYTANGAAGKDDCAVHAAGALARLMLQRDRRGGAATGPVKLLPRIGPMMGWIDSPNPRRSSERVKPKGFLRTSGRKKIGFLRPKSWILPGQSLAGASRGLPPRGAGPGGRARRVVAQRNEHGTIRHVGQVEVVHNTERDENSGMDSGDNSEGWEEGHYAARGRDGG</sequence>